<name>A0A1T4YZB3_9BACT</name>
<dbReference type="Gene3D" id="2.130.10.10">
    <property type="entry name" value="YVTN repeat-like/Quinoprotein amine dehydrogenase"/>
    <property type="match status" value="1"/>
</dbReference>
<feature type="signal peptide" evidence="1">
    <location>
        <begin position="1"/>
        <end position="19"/>
    </location>
</feature>
<dbReference type="SUPFAM" id="SSF50998">
    <property type="entry name" value="Quinoprotein alcohol dehydrogenase-like"/>
    <property type="match status" value="1"/>
</dbReference>
<dbReference type="AlphaFoldDB" id="A0A1T4YZB3"/>
<evidence type="ECO:0000256" key="1">
    <source>
        <dbReference type="SAM" id="SignalP"/>
    </source>
</evidence>
<protein>
    <submittedName>
        <fullName evidence="3">Outer membrane protein assembly factor BamB, contains PQQ-like beta-propeller repeat</fullName>
    </submittedName>
</protein>
<evidence type="ECO:0000313" key="3">
    <source>
        <dbReference type="EMBL" id="SKB07147.1"/>
    </source>
</evidence>
<dbReference type="RefSeq" id="WP_078815751.1">
    <property type="nucleotide sequence ID" value="NZ_FUYE01000022.1"/>
</dbReference>
<keyword evidence="4" id="KW-1185">Reference proteome</keyword>
<dbReference type="Pfam" id="PF13360">
    <property type="entry name" value="PQQ_2"/>
    <property type="match status" value="1"/>
</dbReference>
<dbReference type="Proteomes" id="UP000190774">
    <property type="component" value="Unassembled WGS sequence"/>
</dbReference>
<feature type="domain" description="Pyrrolo-quinoline quinone repeat" evidence="2">
    <location>
        <begin position="214"/>
        <end position="358"/>
    </location>
</feature>
<dbReference type="PANTHER" id="PTHR34512">
    <property type="entry name" value="CELL SURFACE PROTEIN"/>
    <property type="match status" value="1"/>
</dbReference>
<dbReference type="EMBL" id="FUYE01000022">
    <property type="protein sequence ID" value="SKB07147.1"/>
    <property type="molecule type" value="Genomic_DNA"/>
</dbReference>
<keyword evidence="1" id="KW-0732">Signal</keyword>
<dbReference type="Gene3D" id="2.40.128.630">
    <property type="match status" value="1"/>
</dbReference>
<dbReference type="STRING" id="48467.SAMN02745166_04629"/>
<dbReference type="InterPro" id="IPR018391">
    <property type="entry name" value="PQQ_b-propeller_rpt"/>
</dbReference>
<dbReference type="PANTHER" id="PTHR34512:SF30">
    <property type="entry name" value="OUTER MEMBRANE PROTEIN ASSEMBLY FACTOR BAMB"/>
    <property type="match status" value="1"/>
</dbReference>
<feature type="chain" id="PRO_5012933646" evidence="1">
    <location>
        <begin position="20"/>
        <end position="518"/>
    </location>
</feature>
<evidence type="ECO:0000313" key="4">
    <source>
        <dbReference type="Proteomes" id="UP000190774"/>
    </source>
</evidence>
<reference evidence="4" key="1">
    <citation type="submission" date="2017-02" db="EMBL/GenBank/DDBJ databases">
        <authorList>
            <person name="Varghese N."/>
            <person name="Submissions S."/>
        </authorList>
    </citation>
    <scope>NUCLEOTIDE SEQUENCE [LARGE SCALE GENOMIC DNA]</scope>
    <source>
        <strain evidence="4">ATCC 700200</strain>
    </source>
</reference>
<accession>A0A1T4YZB3</accession>
<dbReference type="InterPro" id="IPR015943">
    <property type="entry name" value="WD40/YVTN_repeat-like_dom_sf"/>
</dbReference>
<organism evidence="3 4">
    <name type="scientific">Prosthecobacter debontii</name>
    <dbReference type="NCBI Taxonomy" id="48467"/>
    <lineage>
        <taxon>Bacteria</taxon>
        <taxon>Pseudomonadati</taxon>
        <taxon>Verrucomicrobiota</taxon>
        <taxon>Verrucomicrobiia</taxon>
        <taxon>Verrucomicrobiales</taxon>
        <taxon>Verrucomicrobiaceae</taxon>
        <taxon>Prosthecobacter</taxon>
    </lineage>
</organism>
<dbReference type="OrthoDB" id="9794322at2"/>
<dbReference type="SMART" id="SM00564">
    <property type="entry name" value="PQQ"/>
    <property type="match status" value="4"/>
</dbReference>
<gene>
    <name evidence="3" type="ORF">SAMN02745166_04629</name>
</gene>
<proteinExistence type="predicted"/>
<sequence>MRLPLSLSVSLLTLSTALADWPQWRGPARDGLSTDTTPIRESFPEEGLKKVWESEFIPSDHYGGHGSPVVAGEQVFISVVWHDKVVSDQREIDTEVMQQLNYRGASPELMKKLEESRLNMPAMRGSKLDEWMAAWRKENLTPKEDISLGKWVESRFKAGKTALPLEELSKVAKREGKPFANVEAFKQWMEDEQFSQPVKDKLMAAVPNTIKVAKDVVVCLDLNTGKELWKFEAQGKPTGRSSSSTAAVVDEKVYAAGSTHLYCLNQKDGKMLWQAELPVGGPAASPLVVDDTVYMAAGRAQAFSTKDGSLLWEQKEAKGNTGSPMLWNPASGEPVLLIVGSNAVYGLSPADGKVLWSVPGGGQSTPVTQGDWLVIYSGAKDVGLRAYQYVKGAEPKAAWSHYWVTMRYSGSPIIHEDHVYLTCGNKHQCVELATGKVNWLENEVNSTITSPIIADGKLIVYENNGSHLRMVKASADGYHQLGRAKVEGMGCSSPALSNGKLIVRQREKLACFDLRPQP</sequence>
<evidence type="ECO:0000259" key="2">
    <source>
        <dbReference type="Pfam" id="PF13360"/>
    </source>
</evidence>
<dbReference type="InterPro" id="IPR002372">
    <property type="entry name" value="PQQ_rpt_dom"/>
</dbReference>
<dbReference type="InterPro" id="IPR011047">
    <property type="entry name" value="Quinoprotein_ADH-like_sf"/>
</dbReference>